<reference evidence="2 3" key="1">
    <citation type="submission" date="2018-05" db="EMBL/GenBank/DDBJ databases">
        <title>Genomic Encyclopedia of Type Strains, Phase IV (KMG-IV): sequencing the most valuable type-strain genomes for metagenomic binning, comparative biology and taxonomic classification.</title>
        <authorList>
            <person name="Goeker M."/>
        </authorList>
    </citation>
    <scope>NUCLEOTIDE SEQUENCE [LARGE SCALE GENOMIC DNA]</scope>
    <source>
        <strain evidence="2 3">DSM 28556</strain>
    </source>
</reference>
<evidence type="ECO:0000256" key="1">
    <source>
        <dbReference type="SAM" id="Coils"/>
    </source>
</evidence>
<accession>A0A2V3VNZ5</accession>
<dbReference type="EMBL" id="QJJQ01000015">
    <property type="protein sequence ID" value="PXW83552.1"/>
    <property type="molecule type" value="Genomic_DNA"/>
</dbReference>
<evidence type="ECO:0000313" key="2">
    <source>
        <dbReference type="EMBL" id="PXW83552.1"/>
    </source>
</evidence>
<dbReference type="AlphaFoldDB" id="A0A2V3VNZ5"/>
<feature type="coiled-coil region" evidence="1">
    <location>
        <begin position="89"/>
        <end position="116"/>
    </location>
</feature>
<organism evidence="2 3">
    <name type="scientific">Pseudogracilibacillus auburnensis</name>
    <dbReference type="NCBI Taxonomy" id="1494959"/>
    <lineage>
        <taxon>Bacteria</taxon>
        <taxon>Bacillati</taxon>
        <taxon>Bacillota</taxon>
        <taxon>Bacilli</taxon>
        <taxon>Bacillales</taxon>
        <taxon>Bacillaceae</taxon>
        <taxon>Pseudogracilibacillus</taxon>
    </lineage>
</organism>
<dbReference type="Pfam" id="PF16888">
    <property type="entry name" value="YwqH-like"/>
    <property type="match status" value="1"/>
</dbReference>
<dbReference type="InterPro" id="IPR031681">
    <property type="entry name" value="YwqH-like"/>
</dbReference>
<sequence length="136" mass="16268">MPISILSQISSVESSIYTLTNQISDKKRDVEKLKTTLRSLESYFELFVHSQKIVSEPELTNRTWHGELATEFSQFRYDEIVRSYSAIRMKQLHSHMEAIENKIRELNNQMNHLENSVRSKRFILDRLQKERREAYF</sequence>
<evidence type="ECO:0000313" key="3">
    <source>
        <dbReference type="Proteomes" id="UP000247978"/>
    </source>
</evidence>
<keyword evidence="3" id="KW-1185">Reference proteome</keyword>
<proteinExistence type="predicted"/>
<protein>
    <submittedName>
        <fullName evidence="2">Uncharacterized protein DUF5082</fullName>
    </submittedName>
</protein>
<dbReference type="OrthoDB" id="2454201at2"/>
<dbReference type="RefSeq" id="WP_158525694.1">
    <property type="nucleotide sequence ID" value="NZ_JADIJL010000044.1"/>
</dbReference>
<name>A0A2V3VNZ5_9BACI</name>
<comment type="caution">
    <text evidence="2">The sequence shown here is derived from an EMBL/GenBank/DDBJ whole genome shotgun (WGS) entry which is preliminary data.</text>
</comment>
<keyword evidence="1" id="KW-0175">Coiled coil</keyword>
<dbReference type="Proteomes" id="UP000247978">
    <property type="component" value="Unassembled WGS sequence"/>
</dbReference>
<gene>
    <name evidence="2" type="ORF">DFR56_11520</name>
</gene>